<proteinExistence type="predicted"/>
<organism evidence="2 3">
    <name type="scientific">Marinobacter halodurans</name>
    <dbReference type="NCBI Taxonomy" id="2528979"/>
    <lineage>
        <taxon>Bacteria</taxon>
        <taxon>Pseudomonadati</taxon>
        <taxon>Pseudomonadota</taxon>
        <taxon>Gammaproteobacteria</taxon>
        <taxon>Pseudomonadales</taxon>
        <taxon>Marinobacteraceae</taxon>
        <taxon>Marinobacter</taxon>
    </lineage>
</organism>
<dbReference type="Gene3D" id="3.40.190.10">
    <property type="entry name" value="Periplasmic binding protein-like II"/>
    <property type="match status" value="2"/>
</dbReference>
<evidence type="ECO:0000256" key="1">
    <source>
        <dbReference type="SAM" id="SignalP"/>
    </source>
</evidence>
<keyword evidence="1" id="KW-0732">Signal</keyword>
<dbReference type="Proteomes" id="UP000313645">
    <property type="component" value="Unassembled WGS sequence"/>
</dbReference>
<evidence type="ECO:0000313" key="2">
    <source>
        <dbReference type="EMBL" id="TBW57887.1"/>
    </source>
</evidence>
<accession>A0ABY1ZN83</accession>
<name>A0ABY1ZN83_9GAMM</name>
<gene>
    <name evidence="2" type="ORF">EZI54_05375</name>
</gene>
<feature type="signal peptide" evidence="1">
    <location>
        <begin position="1"/>
        <end position="28"/>
    </location>
</feature>
<evidence type="ECO:0000313" key="3">
    <source>
        <dbReference type="Proteomes" id="UP000313645"/>
    </source>
</evidence>
<keyword evidence="3" id="KW-1185">Reference proteome</keyword>
<protein>
    <submittedName>
        <fullName evidence="2">ABC transporter substrate-binding protein</fullName>
    </submittedName>
</protein>
<sequence length="274" mass="30873">MSDCRVRWRGSLVGCLVAVILAAGPVCAQTVVNYLVVEDKARPFQIVKNGESRGGVVSDIVDRIFAGSDYTVNHLVYPVNRLRHVVSDNEVQHWIAYDALPWRTFGNQGLYVEEPILQTHHVLLTCRQDMDGDIRNVADLQGLSIVTLRNFDYQTLDVAASHGRLRQIPIDRYEAGIKLVSLGRADGFVEMESRLRYHIKSMPEAGAACLRWLDFSAIIPDFPIYLAIDIDWPSDFREFVLKRIVELRQSGELARIKARYLSSDDGLDRGSGAE</sequence>
<comment type="caution">
    <text evidence="2">The sequence shown here is derived from an EMBL/GenBank/DDBJ whole genome shotgun (WGS) entry which is preliminary data.</text>
</comment>
<feature type="chain" id="PRO_5047193014" evidence="1">
    <location>
        <begin position="29"/>
        <end position="274"/>
    </location>
</feature>
<reference evidence="2 3" key="1">
    <citation type="submission" date="2019-02" db="EMBL/GenBank/DDBJ databases">
        <title>Marinobacter halodurans sp. nov., a marine bacterium isolated from sea tidal flat.</title>
        <authorList>
            <person name="Yoo Y."/>
            <person name="Lee D.W."/>
            <person name="Kim B.S."/>
            <person name="Kim J.-J."/>
        </authorList>
    </citation>
    <scope>NUCLEOTIDE SEQUENCE [LARGE SCALE GENOMIC DNA]</scope>
    <source>
        <strain evidence="2 3">YJ-S3-2</strain>
    </source>
</reference>
<dbReference type="SUPFAM" id="SSF53850">
    <property type="entry name" value="Periplasmic binding protein-like II"/>
    <property type="match status" value="1"/>
</dbReference>
<dbReference type="EMBL" id="SJDL01000006">
    <property type="protein sequence ID" value="TBW57887.1"/>
    <property type="molecule type" value="Genomic_DNA"/>
</dbReference>